<keyword evidence="9" id="KW-1185">Reference proteome</keyword>
<dbReference type="Pfam" id="PF08244">
    <property type="entry name" value="Glyco_hydro_32C"/>
    <property type="match status" value="1"/>
</dbReference>
<name>A0ABW5XBB8_9FLAO</name>
<evidence type="ECO:0000256" key="4">
    <source>
        <dbReference type="ARBA" id="ARBA00023295"/>
    </source>
</evidence>
<dbReference type="RefSeq" id="WP_251740141.1">
    <property type="nucleotide sequence ID" value="NZ_JBHUOJ010000037.1"/>
</dbReference>
<dbReference type="InterPro" id="IPR013189">
    <property type="entry name" value="Glyco_hydro_32_C"/>
</dbReference>
<dbReference type="Gene3D" id="2.115.10.20">
    <property type="entry name" value="Glycosyl hydrolase domain, family 43"/>
    <property type="match status" value="1"/>
</dbReference>
<dbReference type="CDD" id="cd08995">
    <property type="entry name" value="GH32_EcAec43-like"/>
    <property type="match status" value="1"/>
</dbReference>
<evidence type="ECO:0000259" key="6">
    <source>
        <dbReference type="Pfam" id="PF00251"/>
    </source>
</evidence>
<dbReference type="Proteomes" id="UP001597438">
    <property type="component" value="Unassembled WGS sequence"/>
</dbReference>
<evidence type="ECO:0000259" key="7">
    <source>
        <dbReference type="Pfam" id="PF08244"/>
    </source>
</evidence>
<dbReference type="InterPro" id="IPR023296">
    <property type="entry name" value="Glyco_hydro_beta-prop_sf"/>
</dbReference>
<evidence type="ECO:0000256" key="2">
    <source>
        <dbReference type="ARBA" id="ARBA00012758"/>
    </source>
</evidence>
<dbReference type="PROSITE" id="PS51257">
    <property type="entry name" value="PROKAR_LIPOPROTEIN"/>
    <property type="match status" value="1"/>
</dbReference>
<proteinExistence type="inferred from homology"/>
<dbReference type="SMART" id="SM00640">
    <property type="entry name" value="Glyco_32"/>
    <property type="match status" value="1"/>
</dbReference>
<keyword evidence="4 5" id="KW-0326">Glycosidase</keyword>
<dbReference type="InterPro" id="IPR013148">
    <property type="entry name" value="Glyco_hydro_32_N"/>
</dbReference>
<dbReference type="SUPFAM" id="SSF75005">
    <property type="entry name" value="Arabinanase/levansucrase/invertase"/>
    <property type="match status" value="1"/>
</dbReference>
<feature type="domain" description="Glycosyl hydrolase family 32 N-terminal" evidence="6">
    <location>
        <begin position="86"/>
        <end position="340"/>
    </location>
</feature>
<dbReference type="Pfam" id="PF00251">
    <property type="entry name" value="Glyco_hydro_32N"/>
    <property type="match status" value="1"/>
</dbReference>
<organism evidence="8 9">
    <name type="scientific">Christiangramia antarctica</name>
    <dbReference type="NCBI Taxonomy" id="2058158"/>
    <lineage>
        <taxon>Bacteria</taxon>
        <taxon>Pseudomonadati</taxon>
        <taxon>Bacteroidota</taxon>
        <taxon>Flavobacteriia</taxon>
        <taxon>Flavobacteriales</taxon>
        <taxon>Flavobacteriaceae</taxon>
        <taxon>Christiangramia</taxon>
    </lineage>
</organism>
<comment type="similarity">
    <text evidence="1 5">Belongs to the glycosyl hydrolase 32 family.</text>
</comment>
<feature type="domain" description="Glycosyl hydrolase family 32 C-terminal" evidence="7">
    <location>
        <begin position="397"/>
        <end position="532"/>
    </location>
</feature>
<keyword evidence="3 5" id="KW-0378">Hydrolase</keyword>
<sequence>MKKLLIIAGILILYGCQKTDVFDNTEVPSLVLNSTASSNCIAQAEELDYKIYPMTSDGSRVGDMAVLYDTNEQDFNIYFIKDIWNDPTNERHPWYAFESTDFYNYSETGEILASSTALCDQDFAIGAGSVMKNNDTYYAFYTGHNPNSGNCSNSEREAIMLATSNNPDQLFTKRNNFTTITVPKSQGFDENDNFRDPFVFEDGGQFHMLISARKNVNGTWRGVIAHYTSSDLWNWVYSDILYDGGDEIYWMMECTEVFKMGGYYYLIYSDQIGKNLYYRKSTTLTGSWSKPSDLSRFAGKGIFAAKSAIDQYGDRYLFGWKNNLSGDTDSGNWKWAGNLVSHKIYSLPNGDLAASIPHTLKNIMETNNYSITKNSQWGSVTKTDPNAESYNLISNANFDVANVIYDPVSAEKYKIDADVSFNSSNKDFGFMIGACDGYEDFYSLRFIPSENRFSFDKQNRSNLTTTSIAENYVPITLTPNTIYNIQIIIENSMVVVYINDKAALSNRIYKATNTNWGIFVDNSNVNFENIKLTTP</sequence>
<dbReference type="InterPro" id="IPR013320">
    <property type="entry name" value="ConA-like_dom_sf"/>
</dbReference>
<dbReference type="PANTHER" id="PTHR43101:SF1">
    <property type="entry name" value="BETA-FRUCTOSIDASE"/>
    <property type="match status" value="1"/>
</dbReference>
<dbReference type="InterPro" id="IPR001362">
    <property type="entry name" value="Glyco_hydro_32"/>
</dbReference>
<accession>A0ABW5XBB8</accession>
<comment type="caution">
    <text evidence="8">The sequence shown here is derived from an EMBL/GenBank/DDBJ whole genome shotgun (WGS) entry which is preliminary data.</text>
</comment>
<reference evidence="9" key="1">
    <citation type="journal article" date="2019" name="Int. J. Syst. Evol. Microbiol.">
        <title>The Global Catalogue of Microorganisms (GCM) 10K type strain sequencing project: providing services to taxonomists for standard genome sequencing and annotation.</title>
        <authorList>
            <consortium name="The Broad Institute Genomics Platform"/>
            <consortium name="The Broad Institute Genome Sequencing Center for Infectious Disease"/>
            <person name="Wu L."/>
            <person name="Ma J."/>
        </authorList>
    </citation>
    <scope>NUCLEOTIDE SEQUENCE [LARGE SCALE GENOMIC DNA]</scope>
    <source>
        <strain evidence="9">KCTC 52925</strain>
    </source>
</reference>
<dbReference type="EMBL" id="JBHUOJ010000037">
    <property type="protein sequence ID" value="MFD2835001.1"/>
    <property type="molecule type" value="Genomic_DNA"/>
</dbReference>
<dbReference type="EC" id="3.2.1.26" evidence="2"/>
<dbReference type="InterPro" id="IPR051214">
    <property type="entry name" value="GH32_Enzymes"/>
</dbReference>
<dbReference type="SUPFAM" id="SSF49899">
    <property type="entry name" value="Concanavalin A-like lectins/glucanases"/>
    <property type="match status" value="1"/>
</dbReference>
<evidence type="ECO:0000313" key="9">
    <source>
        <dbReference type="Proteomes" id="UP001597438"/>
    </source>
</evidence>
<dbReference type="Gene3D" id="2.60.120.560">
    <property type="entry name" value="Exo-inulinase, domain 1"/>
    <property type="match status" value="1"/>
</dbReference>
<gene>
    <name evidence="8" type="ORF">ACFSYS_17055</name>
</gene>
<evidence type="ECO:0000256" key="1">
    <source>
        <dbReference type="ARBA" id="ARBA00009902"/>
    </source>
</evidence>
<evidence type="ECO:0000256" key="5">
    <source>
        <dbReference type="RuleBase" id="RU362110"/>
    </source>
</evidence>
<evidence type="ECO:0000313" key="8">
    <source>
        <dbReference type="EMBL" id="MFD2835001.1"/>
    </source>
</evidence>
<dbReference type="PANTHER" id="PTHR43101">
    <property type="entry name" value="BETA-FRUCTOSIDASE"/>
    <property type="match status" value="1"/>
</dbReference>
<evidence type="ECO:0000256" key="3">
    <source>
        <dbReference type="ARBA" id="ARBA00022801"/>
    </source>
</evidence>
<protein>
    <recommendedName>
        <fullName evidence="2">beta-fructofuranosidase</fullName>
        <ecNumber evidence="2">3.2.1.26</ecNumber>
    </recommendedName>
</protein>